<dbReference type="PIRSF" id="PIRSF017393">
    <property type="entry name" value="MTase_SAV2177"/>
    <property type="match status" value="1"/>
</dbReference>
<dbReference type="RefSeq" id="WP_116174152.1">
    <property type="nucleotide sequence ID" value="NZ_CP144375.1"/>
</dbReference>
<keyword evidence="1" id="KW-0808">Transferase</keyword>
<dbReference type="GO" id="GO:0008168">
    <property type="term" value="F:methyltransferase activity"/>
    <property type="evidence" value="ECO:0007669"/>
    <property type="project" value="UniProtKB-KW"/>
</dbReference>
<evidence type="ECO:0000313" key="1">
    <source>
        <dbReference type="EMBL" id="REH52178.1"/>
    </source>
</evidence>
<evidence type="ECO:0000313" key="2">
    <source>
        <dbReference type="Proteomes" id="UP000256269"/>
    </source>
</evidence>
<reference evidence="1 2" key="1">
    <citation type="submission" date="2018-08" db="EMBL/GenBank/DDBJ databases">
        <title>Genomic Encyclopedia of Archaeal and Bacterial Type Strains, Phase II (KMG-II): from individual species to whole genera.</title>
        <authorList>
            <person name="Goeker M."/>
        </authorList>
    </citation>
    <scope>NUCLEOTIDE SEQUENCE [LARGE SCALE GENOMIC DNA]</scope>
    <source>
        <strain evidence="1 2">DSM 45791</strain>
    </source>
</reference>
<sequence length="269" mass="29244">MGLRSWVPAEVDTTKPSAARVYDAYLGGGHNFAADREFARRAEEVLPGVTAASRANRKFLRRVVGFAAERGIRQFLDIGSGIPTAGNVHEIALQASKDSRTVYVDNEAVAVAHSELMLADVPQAAVIDVDLRSPGEVFSHAVTREMLDFDRPVLLLMLAVLHFVPEPADLGPLISKYRNKLAPGSMLAISHATGDHRPRAEEEGLVNLYATSTNTAVGRSRKQITALFGDFDLVAPGAVYVPEWRPDDGEAEEHPERYLFFGGVAVKTP</sequence>
<dbReference type="Gene3D" id="3.40.50.150">
    <property type="entry name" value="Vaccinia Virus protein VP39"/>
    <property type="match status" value="1"/>
</dbReference>
<dbReference type="EMBL" id="QUNO01000003">
    <property type="protein sequence ID" value="REH52178.1"/>
    <property type="molecule type" value="Genomic_DNA"/>
</dbReference>
<gene>
    <name evidence="1" type="ORF">BCF44_103629</name>
</gene>
<protein>
    <submittedName>
        <fullName evidence="1">S-adenosyl methyltransferase</fullName>
    </submittedName>
</protein>
<keyword evidence="2" id="KW-1185">Reference proteome</keyword>
<accession>A0A3E0I0D4</accession>
<dbReference type="InterPro" id="IPR006764">
    <property type="entry name" value="SAM_dep_MeTrfase_SAV2177_type"/>
</dbReference>
<dbReference type="AlphaFoldDB" id="A0A3E0I0D4"/>
<comment type="caution">
    <text evidence="1">The sequence shown here is derived from an EMBL/GenBank/DDBJ whole genome shotgun (WGS) entry which is preliminary data.</text>
</comment>
<name>A0A3E0I0D4_9PSEU</name>
<proteinExistence type="predicted"/>
<keyword evidence="1" id="KW-0489">Methyltransferase</keyword>
<organism evidence="1 2">
    <name type="scientific">Kutzneria buriramensis</name>
    <dbReference type="NCBI Taxonomy" id="1045776"/>
    <lineage>
        <taxon>Bacteria</taxon>
        <taxon>Bacillati</taxon>
        <taxon>Actinomycetota</taxon>
        <taxon>Actinomycetes</taxon>
        <taxon>Pseudonocardiales</taxon>
        <taxon>Pseudonocardiaceae</taxon>
        <taxon>Kutzneria</taxon>
    </lineage>
</organism>
<dbReference type="GO" id="GO:0032259">
    <property type="term" value="P:methylation"/>
    <property type="evidence" value="ECO:0007669"/>
    <property type="project" value="UniProtKB-KW"/>
</dbReference>
<dbReference type="InterPro" id="IPR029063">
    <property type="entry name" value="SAM-dependent_MTases_sf"/>
</dbReference>
<dbReference type="Proteomes" id="UP000256269">
    <property type="component" value="Unassembled WGS sequence"/>
</dbReference>
<dbReference type="Pfam" id="PF04672">
    <property type="entry name" value="Methyltransf_19"/>
    <property type="match status" value="1"/>
</dbReference>
<dbReference type="SUPFAM" id="SSF53335">
    <property type="entry name" value="S-adenosyl-L-methionine-dependent methyltransferases"/>
    <property type="match status" value="1"/>
</dbReference>